<name>A0A8H3J088_9LECA</name>
<feature type="compositionally biased region" description="Polar residues" evidence="1">
    <location>
        <begin position="8"/>
        <end position="17"/>
    </location>
</feature>
<comment type="caution">
    <text evidence="2">The sequence shown here is derived from an EMBL/GenBank/DDBJ whole genome shotgun (WGS) entry which is preliminary data.</text>
</comment>
<evidence type="ECO:0000313" key="2">
    <source>
        <dbReference type="EMBL" id="CAF9937479.1"/>
    </source>
</evidence>
<dbReference type="AlphaFoldDB" id="A0A8H3J088"/>
<evidence type="ECO:0000313" key="3">
    <source>
        <dbReference type="Proteomes" id="UP000664203"/>
    </source>
</evidence>
<organism evidence="2 3">
    <name type="scientific">Alectoria fallacina</name>
    <dbReference type="NCBI Taxonomy" id="1903189"/>
    <lineage>
        <taxon>Eukaryota</taxon>
        <taxon>Fungi</taxon>
        <taxon>Dikarya</taxon>
        <taxon>Ascomycota</taxon>
        <taxon>Pezizomycotina</taxon>
        <taxon>Lecanoromycetes</taxon>
        <taxon>OSLEUM clade</taxon>
        <taxon>Lecanoromycetidae</taxon>
        <taxon>Lecanorales</taxon>
        <taxon>Lecanorineae</taxon>
        <taxon>Parmeliaceae</taxon>
        <taxon>Alectoria</taxon>
    </lineage>
</organism>
<feature type="compositionally biased region" description="Basic and acidic residues" evidence="1">
    <location>
        <begin position="18"/>
        <end position="30"/>
    </location>
</feature>
<accession>A0A8H3J088</accession>
<dbReference type="EMBL" id="CAJPDR010000474">
    <property type="protein sequence ID" value="CAF9937479.1"/>
    <property type="molecule type" value="Genomic_DNA"/>
</dbReference>
<feature type="compositionally biased region" description="Basic and acidic residues" evidence="1">
    <location>
        <begin position="218"/>
        <end position="241"/>
    </location>
</feature>
<feature type="region of interest" description="Disordered" evidence="1">
    <location>
        <begin position="1"/>
        <end position="42"/>
    </location>
</feature>
<gene>
    <name evidence="2" type="ORF">ALECFALPRED_007267</name>
</gene>
<sequence>MKAETYNRTRTSSTAKTNTREDESLERDISELPSEYSGSHQTKGKVIEVIDLTMTIPRQSSEVFSSSGQRCDPRDPQLKHLLYSNPYLPVKDQALDNGGLRSQSPPKDHITAQFIRQQMQTQTNSPPSLAALMQATPLTYHKRSDHQIFWKPQNGEMRLSDIRSRHDSPYDPVVSIGTPSQNQEKTAMERTILWKPPKQDMRRSDSQPRHHSPPHPDFSAERTSRDRDSGMVERKAPWRSP</sequence>
<proteinExistence type="predicted"/>
<feature type="region of interest" description="Disordered" evidence="1">
    <location>
        <begin position="163"/>
        <end position="241"/>
    </location>
</feature>
<protein>
    <submittedName>
        <fullName evidence="2">Uncharacterized protein</fullName>
    </submittedName>
</protein>
<reference evidence="2" key="1">
    <citation type="submission" date="2021-03" db="EMBL/GenBank/DDBJ databases">
        <authorList>
            <person name="Tagirdzhanova G."/>
        </authorList>
    </citation>
    <scope>NUCLEOTIDE SEQUENCE</scope>
</reference>
<dbReference type="Proteomes" id="UP000664203">
    <property type="component" value="Unassembled WGS sequence"/>
</dbReference>
<keyword evidence="3" id="KW-1185">Reference proteome</keyword>
<feature type="compositionally biased region" description="Basic and acidic residues" evidence="1">
    <location>
        <begin position="197"/>
        <end position="208"/>
    </location>
</feature>
<evidence type="ECO:0000256" key="1">
    <source>
        <dbReference type="SAM" id="MobiDB-lite"/>
    </source>
</evidence>